<organism evidence="3 4">
    <name type="scientific">Elliptochloris bilobata</name>
    <dbReference type="NCBI Taxonomy" id="381761"/>
    <lineage>
        <taxon>Eukaryota</taxon>
        <taxon>Viridiplantae</taxon>
        <taxon>Chlorophyta</taxon>
        <taxon>core chlorophytes</taxon>
        <taxon>Trebouxiophyceae</taxon>
        <taxon>Trebouxiophyceae incertae sedis</taxon>
        <taxon>Elliptochloris clade</taxon>
        <taxon>Elliptochloris</taxon>
    </lineage>
</organism>
<sequence>MANTQLEGYRPRSTWHQERPAWRRSPTVPGIPSPGACSHLEAIIELVERIAADSLAHSWCAGPAAWRLRWCSCVKVPGRVAEVREHGVKVRLDATCTAARLVVGAVVAIVLYQRLLALSRKSRRWLRRRRLWPYRRHAGTLRAPAFCALLVAIFACLAAIQAVWLGVLPDLWGCLPQLAALILVTLSLRGNEDVLFLLLGATCLTTAHAAHAAPTGLAHAGPGPAASSPAASDDLVPGMGAALALASVLVVLRSCVRQRGDSQGQELLEDLHDLGCRLDANDVAGNELHADVASAANARQELSLAYLRWRLRIAEAVIVRLKQSAPSLVQLADLLARVERLEADKARLGADNARLAAQQRAQPAAEQPAKPVPGDTAEGAGPPADAAAHDVPPAAGFTSSQPSAAAPSAGAPPMCEGSADKQPAPAAGGTPLASEPWADGAARAPEAALPVSQGAAPTAAAPAEGAPARCDSTAEQSPPDADAGESPLASEPLADGTARAPEAALPVSQGAVSKAAAPAESAPAHCDSAAEQTAPASDEPAAAAPAAACDAPDGTAGGEVSGEQPS</sequence>
<dbReference type="AlphaFoldDB" id="A0AAW1QYW0"/>
<dbReference type="Proteomes" id="UP001445335">
    <property type="component" value="Unassembled WGS sequence"/>
</dbReference>
<proteinExistence type="predicted"/>
<keyword evidence="2" id="KW-0812">Transmembrane</keyword>
<evidence type="ECO:0000313" key="4">
    <source>
        <dbReference type="Proteomes" id="UP001445335"/>
    </source>
</evidence>
<feature type="compositionally biased region" description="Low complexity" evidence="1">
    <location>
        <begin position="455"/>
        <end position="468"/>
    </location>
</feature>
<reference evidence="3 4" key="1">
    <citation type="journal article" date="2024" name="Nat. Commun.">
        <title>Phylogenomics reveals the evolutionary origins of lichenization in chlorophyte algae.</title>
        <authorList>
            <person name="Puginier C."/>
            <person name="Libourel C."/>
            <person name="Otte J."/>
            <person name="Skaloud P."/>
            <person name="Haon M."/>
            <person name="Grisel S."/>
            <person name="Petersen M."/>
            <person name="Berrin J.G."/>
            <person name="Delaux P.M."/>
            <person name="Dal Grande F."/>
            <person name="Keller J."/>
        </authorList>
    </citation>
    <scope>NUCLEOTIDE SEQUENCE [LARGE SCALE GENOMIC DNA]</scope>
    <source>
        <strain evidence="3 4">SAG 245.80</strain>
    </source>
</reference>
<feature type="compositionally biased region" description="Low complexity" evidence="1">
    <location>
        <begin position="534"/>
        <end position="554"/>
    </location>
</feature>
<keyword evidence="2" id="KW-0472">Membrane</keyword>
<feature type="compositionally biased region" description="Low complexity" evidence="1">
    <location>
        <begin position="511"/>
        <end position="524"/>
    </location>
</feature>
<keyword evidence="2" id="KW-1133">Transmembrane helix</keyword>
<dbReference type="EMBL" id="JALJOU010000066">
    <property type="protein sequence ID" value="KAK9826389.1"/>
    <property type="molecule type" value="Genomic_DNA"/>
</dbReference>
<protein>
    <submittedName>
        <fullName evidence="3">Uncharacterized protein</fullName>
    </submittedName>
</protein>
<feature type="transmembrane region" description="Helical" evidence="2">
    <location>
        <begin position="235"/>
        <end position="252"/>
    </location>
</feature>
<keyword evidence="4" id="KW-1185">Reference proteome</keyword>
<evidence type="ECO:0000313" key="3">
    <source>
        <dbReference type="EMBL" id="KAK9826389.1"/>
    </source>
</evidence>
<feature type="region of interest" description="Disordered" evidence="1">
    <location>
        <begin position="1"/>
        <end position="28"/>
    </location>
</feature>
<feature type="transmembrane region" description="Helical" evidence="2">
    <location>
        <begin position="170"/>
        <end position="188"/>
    </location>
</feature>
<name>A0AAW1QYW0_9CHLO</name>
<evidence type="ECO:0000256" key="1">
    <source>
        <dbReference type="SAM" id="MobiDB-lite"/>
    </source>
</evidence>
<accession>A0AAW1QYW0</accession>
<comment type="caution">
    <text evidence="3">The sequence shown here is derived from an EMBL/GenBank/DDBJ whole genome shotgun (WGS) entry which is preliminary data.</text>
</comment>
<evidence type="ECO:0000256" key="2">
    <source>
        <dbReference type="SAM" id="Phobius"/>
    </source>
</evidence>
<feature type="transmembrane region" description="Helical" evidence="2">
    <location>
        <begin position="98"/>
        <end position="118"/>
    </location>
</feature>
<feature type="region of interest" description="Disordered" evidence="1">
    <location>
        <begin position="354"/>
        <end position="566"/>
    </location>
</feature>
<gene>
    <name evidence="3" type="ORF">WJX81_006856</name>
</gene>
<feature type="transmembrane region" description="Helical" evidence="2">
    <location>
        <begin position="139"/>
        <end position="164"/>
    </location>
</feature>
<feature type="compositionally biased region" description="Low complexity" evidence="1">
    <location>
        <begin position="354"/>
        <end position="413"/>
    </location>
</feature>
<feature type="transmembrane region" description="Helical" evidence="2">
    <location>
        <begin position="195"/>
        <end position="215"/>
    </location>
</feature>